<accession>A0A6A4SN32</accession>
<proteinExistence type="predicted"/>
<dbReference type="EMBL" id="VEVO01000012">
    <property type="protein sequence ID" value="KAF0033618.1"/>
    <property type="molecule type" value="Genomic_DNA"/>
</dbReference>
<protein>
    <submittedName>
        <fullName evidence="2">Uncharacterized protein</fullName>
    </submittedName>
</protein>
<gene>
    <name evidence="2" type="ORF">F2P81_013684</name>
</gene>
<name>A0A6A4SN32_SCOMX</name>
<reference evidence="2 3" key="1">
    <citation type="submission" date="2019-06" db="EMBL/GenBank/DDBJ databases">
        <title>Draft genomes of female and male turbot (Scophthalmus maximus).</title>
        <authorList>
            <person name="Xu H."/>
            <person name="Xu X.-W."/>
            <person name="Shao C."/>
            <person name="Chen S."/>
        </authorList>
    </citation>
    <scope>NUCLEOTIDE SEQUENCE [LARGE SCALE GENOMIC DNA]</scope>
    <source>
        <strain evidence="2">Ysfricsl-2016a</strain>
        <tissue evidence="2">Blood</tissue>
    </source>
</reference>
<feature type="compositionally biased region" description="Basic and acidic residues" evidence="1">
    <location>
        <begin position="36"/>
        <end position="47"/>
    </location>
</feature>
<comment type="caution">
    <text evidence="2">The sequence shown here is derived from an EMBL/GenBank/DDBJ whole genome shotgun (WGS) entry which is preliminary data.</text>
</comment>
<dbReference type="Proteomes" id="UP000438429">
    <property type="component" value="Unassembled WGS sequence"/>
</dbReference>
<evidence type="ECO:0000313" key="2">
    <source>
        <dbReference type="EMBL" id="KAF0033618.1"/>
    </source>
</evidence>
<evidence type="ECO:0000256" key="1">
    <source>
        <dbReference type="SAM" id="MobiDB-lite"/>
    </source>
</evidence>
<evidence type="ECO:0000313" key="3">
    <source>
        <dbReference type="Proteomes" id="UP000438429"/>
    </source>
</evidence>
<organism evidence="2 3">
    <name type="scientific">Scophthalmus maximus</name>
    <name type="common">Turbot</name>
    <name type="synonym">Psetta maxima</name>
    <dbReference type="NCBI Taxonomy" id="52904"/>
    <lineage>
        <taxon>Eukaryota</taxon>
        <taxon>Metazoa</taxon>
        <taxon>Chordata</taxon>
        <taxon>Craniata</taxon>
        <taxon>Vertebrata</taxon>
        <taxon>Euteleostomi</taxon>
        <taxon>Actinopterygii</taxon>
        <taxon>Neopterygii</taxon>
        <taxon>Teleostei</taxon>
        <taxon>Neoteleostei</taxon>
        <taxon>Acanthomorphata</taxon>
        <taxon>Carangaria</taxon>
        <taxon>Pleuronectiformes</taxon>
        <taxon>Pleuronectoidei</taxon>
        <taxon>Scophthalmidae</taxon>
        <taxon>Scophthalmus</taxon>
    </lineage>
</organism>
<sequence>MCHPFCLFQDPRKQKDFHLDAHLLAVKLHRIRSSAKDTNVKGKDMLNKRAIQRSDIPSQQPPGNSDKKEKKKMTFGEGGSLSVLVLQTHEYTENTTRDQSLHTHKYSQIHRSMDVNRLCRLLSNTLDKQPTSAHTNIYFGHFWGHHPPGLRRRRTVPESSQDELLSERRLLMAAAAAAADVVRLGGDEEKWGVDAAPCASDRGVQHTQCGRLLMRP</sequence>
<dbReference type="AlphaFoldDB" id="A0A6A4SN32"/>
<feature type="compositionally biased region" description="Basic and acidic residues" evidence="1">
    <location>
        <begin position="65"/>
        <end position="74"/>
    </location>
</feature>
<feature type="region of interest" description="Disordered" evidence="1">
    <location>
        <begin position="36"/>
        <end position="74"/>
    </location>
</feature>